<sequence length="444" mass="51782">MGNLIWFDPGDRHSVTTNQLLVFWDSMREWFAERGYHLYRLTIFDDPCIVPYATSTIPYNPHPRLNVRKKEFEAEDPFPYAYMGGDYHNKRDDDLYELGLYTGRVMFAQDTEGRHVVIKLVKGGSEEDKILHLLASRPELKKRETFTAIIPILDLLPCEGHWFAVMPRWDITWNSVPFPTPEVCVQQIIFLLKALTFLHENRIFHHDLCSRNMLINHFSNAGLLGMPINPFRKHLLQQGALVCVLSDFDFSILLDEERYGPNPRLGILGADVIGDFPPFETLHGHVDYDPFKYDVALLGIWFSDTFQHIVKDVPLIAPLIDRMVTSRLDKRFTAKEALSFAEGILPTAAGLRTLYTDRAPRPPAYCETDLWKDLPDDFVNQWADYRDDRSSLYLRFLYYLNRHVPYGTYGVYFFRLTVRAILFVPRLFFRPFAAFSRLLVRRVT</sequence>
<dbReference type="AlphaFoldDB" id="A0A8H7XUP7"/>
<dbReference type="GO" id="GO:0005524">
    <property type="term" value="F:ATP binding"/>
    <property type="evidence" value="ECO:0007669"/>
    <property type="project" value="InterPro"/>
</dbReference>
<proteinExistence type="predicted"/>
<dbReference type="EMBL" id="JAFIQS010000007">
    <property type="protein sequence ID" value="KAG5167347.1"/>
    <property type="molecule type" value="Genomic_DNA"/>
</dbReference>
<dbReference type="InterPro" id="IPR008266">
    <property type="entry name" value="Tyr_kinase_AS"/>
</dbReference>
<dbReference type="PROSITE" id="PS00109">
    <property type="entry name" value="PROTEIN_KINASE_TYR"/>
    <property type="match status" value="1"/>
</dbReference>
<dbReference type="GO" id="GO:0004672">
    <property type="term" value="F:protein kinase activity"/>
    <property type="evidence" value="ECO:0007669"/>
    <property type="project" value="InterPro"/>
</dbReference>
<dbReference type="SUPFAM" id="SSF56112">
    <property type="entry name" value="Protein kinase-like (PK-like)"/>
    <property type="match status" value="1"/>
</dbReference>
<dbReference type="InterPro" id="IPR011009">
    <property type="entry name" value="Kinase-like_dom_sf"/>
</dbReference>
<dbReference type="Gene3D" id="1.10.510.10">
    <property type="entry name" value="Transferase(Phosphotransferase) domain 1"/>
    <property type="match status" value="1"/>
</dbReference>
<gene>
    <name evidence="2" type="ORF">JR316_007695</name>
</gene>
<protein>
    <recommendedName>
        <fullName evidence="1">Protein kinase domain-containing protein</fullName>
    </recommendedName>
</protein>
<dbReference type="OrthoDB" id="2722301at2759"/>
<reference evidence="2" key="1">
    <citation type="submission" date="2021-02" db="EMBL/GenBank/DDBJ databases">
        <title>Psilocybe cubensis genome.</title>
        <authorList>
            <person name="Mckernan K.J."/>
            <person name="Crawford S."/>
            <person name="Trippe A."/>
            <person name="Kane L.T."/>
            <person name="Mclaughlin S."/>
        </authorList>
    </citation>
    <scope>NUCLEOTIDE SEQUENCE [LARGE SCALE GENOMIC DNA]</scope>
    <source>
        <strain evidence="2">MGC-MH-2018</strain>
    </source>
</reference>
<organism evidence="2">
    <name type="scientific">Psilocybe cubensis</name>
    <name type="common">Psychedelic mushroom</name>
    <name type="synonym">Stropharia cubensis</name>
    <dbReference type="NCBI Taxonomy" id="181762"/>
    <lineage>
        <taxon>Eukaryota</taxon>
        <taxon>Fungi</taxon>
        <taxon>Dikarya</taxon>
        <taxon>Basidiomycota</taxon>
        <taxon>Agaricomycotina</taxon>
        <taxon>Agaricomycetes</taxon>
        <taxon>Agaricomycetidae</taxon>
        <taxon>Agaricales</taxon>
        <taxon>Agaricineae</taxon>
        <taxon>Strophariaceae</taxon>
        <taxon>Psilocybe</taxon>
    </lineage>
</organism>
<evidence type="ECO:0000259" key="1">
    <source>
        <dbReference type="SMART" id="SM00220"/>
    </source>
</evidence>
<name>A0A8H7XUP7_PSICU</name>
<evidence type="ECO:0000313" key="2">
    <source>
        <dbReference type="EMBL" id="KAG5167347.1"/>
    </source>
</evidence>
<dbReference type="InterPro" id="IPR000719">
    <property type="entry name" value="Prot_kinase_dom"/>
</dbReference>
<feature type="domain" description="Protein kinase" evidence="1">
    <location>
        <begin position="92"/>
        <end position="340"/>
    </location>
</feature>
<dbReference type="SMART" id="SM00220">
    <property type="entry name" value="S_TKc"/>
    <property type="match status" value="1"/>
</dbReference>
<comment type="caution">
    <text evidence="2">The sequence shown here is derived from an EMBL/GenBank/DDBJ whole genome shotgun (WGS) entry which is preliminary data.</text>
</comment>
<accession>A0A8H7XUP7</accession>